<keyword evidence="2" id="KW-0472">Membrane</keyword>
<dbReference type="OrthoDB" id="3822483at2"/>
<dbReference type="GO" id="GO:0005886">
    <property type="term" value="C:plasma membrane"/>
    <property type="evidence" value="ECO:0007669"/>
    <property type="project" value="UniProtKB-SubCell"/>
</dbReference>
<evidence type="ECO:0000313" key="4">
    <source>
        <dbReference type="Proteomes" id="UP000291591"/>
    </source>
</evidence>
<keyword evidence="2" id="KW-1133">Transmembrane helix</keyword>
<dbReference type="GO" id="GO:0140359">
    <property type="term" value="F:ABC-type transporter activity"/>
    <property type="evidence" value="ECO:0007669"/>
    <property type="project" value="InterPro"/>
</dbReference>
<dbReference type="AlphaFoldDB" id="A0A4Q7UZ31"/>
<keyword evidence="4" id="KW-1185">Reference proteome</keyword>
<reference evidence="3 4" key="1">
    <citation type="submission" date="2019-02" db="EMBL/GenBank/DDBJ databases">
        <title>Sequencing the genomes of 1000 actinobacteria strains.</title>
        <authorList>
            <person name="Klenk H.-P."/>
        </authorList>
    </citation>
    <scope>NUCLEOTIDE SEQUENCE [LARGE SCALE GENOMIC DNA]</scope>
    <source>
        <strain evidence="3 4">DSM 45779</strain>
    </source>
</reference>
<keyword evidence="2" id="KW-0812">Transmembrane</keyword>
<evidence type="ECO:0000256" key="1">
    <source>
        <dbReference type="SAM" id="MobiDB-lite"/>
    </source>
</evidence>
<dbReference type="PANTHER" id="PTHR37305">
    <property type="entry name" value="INTEGRAL MEMBRANE PROTEIN-RELATED"/>
    <property type="match status" value="1"/>
</dbReference>
<name>A0A4Q7UZ31_PSEST</name>
<accession>A0A4Q7UZ31</accession>
<gene>
    <name evidence="3" type="ORF">EV383_2325</name>
</gene>
<dbReference type="Proteomes" id="UP000291591">
    <property type="component" value="Unassembled WGS sequence"/>
</dbReference>
<feature type="transmembrane region" description="Helical" evidence="2">
    <location>
        <begin position="239"/>
        <end position="266"/>
    </location>
</feature>
<feature type="transmembrane region" description="Helical" evidence="2">
    <location>
        <begin position="313"/>
        <end position="331"/>
    </location>
</feature>
<evidence type="ECO:0000256" key="2">
    <source>
        <dbReference type="SAM" id="Phobius"/>
    </source>
</evidence>
<feature type="transmembrane region" description="Helical" evidence="2">
    <location>
        <begin position="144"/>
        <end position="164"/>
    </location>
</feature>
<protein>
    <submittedName>
        <fullName evidence="3">ABC-2 type transport system permease protein</fullName>
    </submittedName>
</protein>
<proteinExistence type="predicted"/>
<comment type="caution">
    <text evidence="3">The sequence shown here is derived from an EMBL/GenBank/DDBJ whole genome shotgun (WGS) entry which is preliminary data.</text>
</comment>
<dbReference type="EMBL" id="SHKL01000001">
    <property type="protein sequence ID" value="RZT85459.1"/>
    <property type="molecule type" value="Genomic_DNA"/>
</dbReference>
<feature type="transmembrane region" description="Helical" evidence="2">
    <location>
        <begin position="184"/>
        <end position="207"/>
    </location>
</feature>
<feature type="region of interest" description="Disordered" evidence="1">
    <location>
        <begin position="1"/>
        <end position="104"/>
    </location>
</feature>
<feature type="transmembrane region" description="Helical" evidence="2">
    <location>
        <begin position="369"/>
        <end position="388"/>
    </location>
</feature>
<dbReference type="Pfam" id="PF12730">
    <property type="entry name" value="ABC2_membrane_4"/>
    <property type="match status" value="1"/>
</dbReference>
<evidence type="ECO:0000313" key="3">
    <source>
        <dbReference type="EMBL" id="RZT85459.1"/>
    </source>
</evidence>
<feature type="transmembrane region" description="Helical" evidence="2">
    <location>
        <begin position="286"/>
        <end position="306"/>
    </location>
</feature>
<sequence>MSENNGQSTGRHRTEARESTDVGSGGNGNGSTSADAEAYGTGSSGTGSNGTEPHGDTRGAVGPASGGRHAGAEPGSSTDATGASHPAPGASKAAGDDTPVTQSTHRGTVGALIDAGAAAPAVPGRTLPIRIELARQLRRRRTQVSFALVALLPVILWAAFQIGGDDDGPGGGPTLVDLASSSGTNFAVFTLFASASFLLVVLVALFFGDTVASEASWSSLRYLLAVPVPRARLLRQKAVVAALLSVGALALLPLMSLLVGSLAYGAGDLVSPVGESLPFWTASGRVLLGALYIAVQLSWVAGLALLLSVSTDAPLGAVGGAVMASILSQILEQITALGDLRDFLPTHYADAWSALLSQDIDWGDMTRGAFSAVVYAVVFTTAAAWRFTTKDITS</sequence>
<organism evidence="3 4">
    <name type="scientific">Pseudonocardia sediminis</name>
    <dbReference type="NCBI Taxonomy" id="1397368"/>
    <lineage>
        <taxon>Bacteria</taxon>
        <taxon>Bacillati</taxon>
        <taxon>Actinomycetota</taxon>
        <taxon>Actinomycetes</taxon>
        <taxon>Pseudonocardiales</taxon>
        <taxon>Pseudonocardiaceae</taxon>
        <taxon>Pseudonocardia</taxon>
    </lineage>
</organism>
<dbReference type="RefSeq" id="WP_130289913.1">
    <property type="nucleotide sequence ID" value="NZ_SHKL01000001.1"/>
</dbReference>
<dbReference type="PANTHER" id="PTHR37305:SF1">
    <property type="entry name" value="MEMBRANE PROTEIN"/>
    <property type="match status" value="1"/>
</dbReference>